<dbReference type="NCBIfam" id="TIGR00005">
    <property type="entry name" value="rluA_subfam"/>
    <property type="match status" value="1"/>
</dbReference>
<dbReference type="Pfam" id="PF01479">
    <property type="entry name" value="S4"/>
    <property type="match status" value="1"/>
</dbReference>
<dbReference type="InterPro" id="IPR006225">
    <property type="entry name" value="PsdUridine_synth_RluC/D"/>
</dbReference>
<dbReference type="GeneID" id="64407309"/>
<evidence type="ECO:0000256" key="1">
    <source>
        <dbReference type="ARBA" id="ARBA00000073"/>
    </source>
</evidence>
<dbReference type="PANTHER" id="PTHR21600">
    <property type="entry name" value="MITOCHONDRIAL RNA PSEUDOURIDINE SYNTHASE"/>
    <property type="match status" value="1"/>
</dbReference>
<feature type="active site" evidence="4">
    <location>
        <position position="138"/>
    </location>
</feature>
<keyword evidence="5" id="KW-0694">RNA-binding</keyword>
<name>A0A3S4XZ58_9ACTN</name>
<dbReference type="GO" id="GO:0120159">
    <property type="term" value="F:rRNA pseudouridine synthase activity"/>
    <property type="evidence" value="ECO:0007669"/>
    <property type="project" value="UniProtKB-ARBA"/>
</dbReference>
<dbReference type="Gene3D" id="3.30.2350.10">
    <property type="entry name" value="Pseudouridine synthase"/>
    <property type="match status" value="1"/>
</dbReference>
<dbReference type="EMBL" id="LR134406">
    <property type="protein sequence ID" value="VEH70554.1"/>
    <property type="molecule type" value="Genomic_DNA"/>
</dbReference>
<keyword evidence="9" id="KW-1185">Reference proteome</keyword>
<organism evidence="8 9">
    <name type="scientific">Arachnia propionica</name>
    <dbReference type="NCBI Taxonomy" id="1750"/>
    <lineage>
        <taxon>Bacteria</taxon>
        <taxon>Bacillati</taxon>
        <taxon>Actinomycetota</taxon>
        <taxon>Actinomycetes</taxon>
        <taxon>Propionibacteriales</taxon>
        <taxon>Propionibacteriaceae</taxon>
        <taxon>Arachnia</taxon>
    </lineage>
</organism>
<dbReference type="InterPro" id="IPR036986">
    <property type="entry name" value="S4_RNA-bd_sf"/>
</dbReference>
<dbReference type="PROSITE" id="PS50889">
    <property type="entry name" value="S4"/>
    <property type="match status" value="1"/>
</dbReference>
<dbReference type="Proteomes" id="UP000273044">
    <property type="component" value="Chromosome"/>
</dbReference>
<dbReference type="GO" id="GO:0003723">
    <property type="term" value="F:RNA binding"/>
    <property type="evidence" value="ECO:0007669"/>
    <property type="project" value="UniProtKB-KW"/>
</dbReference>
<dbReference type="CDD" id="cd02869">
    <property type="entry name" value="PseudoU_synth_RluA_like"/>
    <property type="match status" value="1"/>
</dbReference>
<proteinExistence type="inferred from homology"/>
<evidence type="ECO:0000313" key="8">
    <source>
        <dbReference type="EMBL" id="VEH70554.1"/>
    </source>
</evidence>
<dbReference type="InterPro" id="IPR002942">
    <property type="entry name" value="S4_RNA-bd"/>
</dbReference>
<dbReference type="GO" id="GO:0000455">
    <property type="term" value="P:enzyme-directed rRNA pseudouridine synthesis"/>
    <property type="evidence" value="ECO:0007669"/>
    <property type="project" value="TreeGrafter"/>
</dbReference>
<dbReference type="InterPro" id="IPR006145">
    <property type="entry name" value="PsdUridine_synth_RsuA/RluA"/>
</dbReference>
<dbReference type="AlphaFoldDB" id="A0A3S4XZ58"/>
<dbReference type="Pfam" id="PF00849">
    <property type="entry name" value="PseudoU_synth_2"/>
    <property type="match status" value="1"/>
</dbReference>
<comment type="similarity">
    <text evidence="2 6">Belongs to the pseudouridine synthase RluA family.</text>
</comment>
<evidence type="ECO:0000256" key="6">
    <source>
        <dbReference type="RuleBase" id="RU362028"/>
    </source>
</evidence>
<dbReference type="InterPro" id="IPR050188">
    <property type="entry name" value="RluA_PseudoU_synthase"/>
</dbReference>
<dbReference type="Gene3D" id="3.10.290.10">
    <property type="entry name" value="RNA-binding S4 domain"/>
    <property type="match status" value="1"/>
</dbReference>
<dbReference type="SUPFAM" id="SSF55174">
    <property type="entry name" value="Alpha-L RNA-binding motif"/>
    <property type="match status" value="1"/>
</dbReference>
<dbReference type="PANTHER" id="PTHR21600:SF44">
    <property type="entry name" value="RIBOSOMAL LARGE SUBUNIT PSEUDOURIDINE SYNTHASE D"/>
    <property type="match status" value="1"/>
</dbReference>
<evidence type="ECO:0000256" key="3">
    <source>
        <dbReference type="ARBA" id="ARBA00023235"/>
    </source>
</evidence>
<evidence type="ECO:0000256" key="5">
    <source>
        <dbReference type="PROSITE-ProRule" id="PRU00182"/>
    </source>
</evidence>
<feature type="domain" description="RNA-binding S4" evidence="7">
    <location>
        <begin position="13"/>
        <end position="73"/>
    </location>
</feature>
<evidence type="ECO:0000313" key="9">
    <source>
        <dbReference type="Proteomes" id="UP000273044"/>
    </source>
</evidence>
<comment type="catalytic activity">
    <reaction evidence="1 6">
        <text>a uridine in RNA = a pseudouridine in RNA</text>
        <dbReference type="Rhea" id="RHEA:48348"/>
        <dbReference type="Rhea" id="RHEA-COMP:12068"/>
        <dbReference type="Rhea" id="RHEA-COMP:12069"/>
        <dbReference type="ChEBI" id="CHEBI:65314"/>
        <dbReference type="ChEBI" id="CHEBI:65315"/>
    </reaction>
</comment>
<dbReference type="InterPro" id="IPR020103">
    <property type="entry name" value="PsdUridine_synth_cat_dom_sf"/>
</dbReference>
<evidence type="ECO:0000259" key="7">
    <source>
        <dbReference type="SMART" id="SM00363"/>
    </source>
</evidence>
<comment type="function">
    <text evidence="6">Responsible for synthesis of pseudouridine from uracil.</text>
</comment>
<sequence>MNVFLVPDALAGQRIDVVASRVTGHSRSRVAELIAAGGMLLDGETVKRASRIVTAGAMLELVTEPRPTQVASRPRLVGGLEIIHEDRDIVVVDKPAGVAAHPSLGWEGPSVTEHLAAAGIAIATSGAPERQGVVSRLDVGTSGLMVLARSERAYSVLKQAFRDKAVDKTYQALVQGHPDPFSGTIDAPIGRHPGHEWKMAIVGGGRESVTHYETLEAHRAATLVEVSLETGRTHQIRVHFAAIGHPCCGDPLYGSDPALAKRLGLDRQWLHATRLAFEHPVEGNRVEFKSELPRDLEHALREVRSD</sequence>
<protein>
    <recommendedName>
        <fullName evidence="6">Pseudouridine synthase</fullName>
        <ecNumber evidence="6">5.4.99.-</ecNumber>
    </recommendedName>
</protein>
<gene>
    <name evidence="8" type="primary">rluD</name>
    <name evidence="8" type="ORF">NCTC12967_01855</name>
</gene>
<evidence type="ECO:0000256" key="2">
    <source>
        <dbReference type="ARBA" id="ARBA00010876"/>
    </source>
</evidence>
<accession>A0A3S4XZ58</accession>
<dbReference type="CDD" id="cd00165">
    <property type="entry name" value="S4"/>
    <property type="match status" value="1"/>
</dbReference>
<dbReference type="SUPFAM" id="SSF55120">
    <property type="entry name" value="Pseudouridine synthase"/>
    <property type="match status" value="1"/>
</dbReference>
<keyword evidence="3 6" id="KW-0413">Isomerase</keyword>
<dbReference type="SMART" id="SM00363">
    <property type="entry name" value="S4"/>
    <property type="match status" value="1"/>
</dbReference>
<reference evidence="8 9" key="1">
    <citation type="submission" date="2018-12" db="EMBL/GenBank/DDBJ databases">
        <authorList>
            <consortium name="Pathogen Informatics"/>
        </authorList>
    </citation>
    <scope>NUCLEOTIDE SEQUENCE [LARGE SCALE GENOMIC DNA]</scope>
    <source>
        <strain evidence="8 9">NCTC12967</strain>
    </source>
</reference>
<evidence type="ECO:0000256" key="4">
    <source>
        <dbReference type="PIRSR" id="PIRSR606225-1"/>
    </source>
</evidence>
<dbReference type="RefSeq" id="WP_061786824.1">
    <property type="nucleotide sequence ID" value="NZ_LR134406.1"/>
</dbReference>
<dbReference type="EC" id="5.4.99.-" evidence="6"/>